<organism evidence="1 2">
    <name type="scientific">Streptococcus oralis</name>
    <dbReference type="NCBI Taxonomy" id="1303"/>
    <lineage>
        <taxon>Bacteria</taxon>
        <taxon>Bacillati</taxon>
        <taxon>Bacillota</taxon>
        <taxon>Bacilli</taxon>
        <taxon>Lactobacillales</taxon>
        <taxon>Streptococcaceae</taxon>
        <taxon>Streptococcus</taxon>
    </lineage>
</organism>
<name>A0A139NV19_STROR</name>
<accession>A0A139NV19</accession>
<protein>
    <submittedName>
        <fullName evidence="1">Uncharacterized protein</fullName>
    </submittedName>
</protein>
<evidence type="ECO:0000313" key="1">
    <source>
        <dbReference type="EMBL" id="KXT79840.1"/>
    </source>
</evidence>
<proteinExistence type="predicted"/>
<gene>
    <name evidence="1" type="ORF">SORDD14_01538</name>
</gene>
<comment type="caution">
    <text evidence="1">The sequence shown here is derived from an EMBL/GenBank/DDBJ whole genome shotgun (WGS) entry which is preliminary data.</text>
</comment>
<dbReference type="Proteomes" id="UP000070497">
    <property type="component" value="Unassembled WGS sequence"/>
</dbReference>
<dbReference type="PATRIC" id="fig|1303.77.peg.1709"/>
<sequence>MGKDAKGNIESHRRFKRHFVTRKKMKKVDKYEKTVFCLFPRNEKKKV</sequence>
<evidence type="ECO:0000313" key="2">
    <source>
        <dbReference type="Proteomes" id="UP000070497"/>
    </source>
</evidence>
<dbReference type="EMBL" id="LQRI01000200">
    <property type="protein sequence ID" value="KXT79840.1"/>
    <property type="molecule type" value="Genomic_DNA"/>
</dbReference>
<dbReference type="AlphaFoldDB" id="A0A139NV19"/>
<reference evidence="1 2" key="1">
    <citation type="submission" date="2016-01" db="EMBL/GenBank/DDBJ databases">
        <title>Highly variable Streptococcus oralis are common among viridans streptococci isolated from primates.</title>
        <authorList>
            <person name="Denapaite D."/>
            <person name="Rieger M."/>
            <person name="Koendgen S."/>
            <person name="Brueckner R."/>
            <person name="Ochigava I."/>
            <person name="Kappeler P."/>
            <person name="Maetz-Rensing K."/>
            <person name="Leendertz F."/>
            <person name="Hakenbeck R."/>
        </authorList>
    </citation>
    <scope>NUCLEOTIDE SEQUENCE [LARGE SCALE GENOMIC DNA]</scope>
    <source>
        <strain evidence="1 2">DD14</strain>
    </source>
</reference>